<protein>
    <recommendedName>
        <fullName evidence="7">Flavin-containing monooxygenase</fullName>
    </recommendedName>
</protein>
<evidence type="ECO:0000256" key="4">
    <source>
        <dbReference type="ARBA" id="ARBA00023002"/>
    </source>
</evidence>
<dbReference type="InterPro" id="IPR050346">
    <property type="entry name" value="FMO-like"/>
</dbReference>
<keyword evidence="6" id="KW-1185">Reference proteome</keyword>
<dbReference type="AlphaFoldDB" id="A0A9X0ADF2"/>
<keyword evidence="2" id="KW-0285">Flavoprotein</keyword>
<dbReference type="PANTHER" id="PTHR23023">
    <property type="entry name" value="DIMETHYLANILINE MONOOXYGENASE"/>
    <property type="match status" value="1"/>
</dbReference>
<dbReference type="OrthoDB" id="66881at2759"/>
<dbReference type="GO" id="GO:0050661">
    <property type="term" value="F:NADP binding"/>
    <property type="evidence" value="ECO:0007669"/>
    <property type="project" value="InterPro"/>
</dbReference>
<evidence type="ECO:0000256" key="1">
    <source>
        <dbReference type="ARBA" id="ARBA00009183"/>
    </source>
</evidence>
<name>A0A9X0ADF2_9HELO</name>
<evidence type="ECO:0008006" key="7">
    <source>
        <dbReference type="Google" id="ProtNLM"/>
    </source>
</evidence>
<evidence type="ECO:0000256" key="3">
    <source>
        <dbReference type="ARBA" id="ARBA00022827"/>
    </source>
</evidence>
<dbReference type="InterPro" id="IPR020946">
    <property type="entry name" value="Flavin_mOase-like"/>
</dbReference>
<dbReference type="GO" id="GO:0050660">
    <property type="term" value="F:flavin adenine dinucleotide binding"/>
    <property type="evidence" value="ECO:0007669"/>
    <property type="project" value="InterPro"/>
</dbReference>
<keyword evidence="3" id="KW-0274">FAD</keyword>
<gene>
    <name evidence="5" type="ORF">OCU04_010507</name>
</gene>
<comment type="similarity">
    <text evidence="1">Belongs to the FMO family.</text>
</comment>
<reference evidence="5" key="1">
    <citation type="submission" date="2022-11" db="EMBL/GenBank/DDBJ databases">
        <title>Genome Resource of Sclerotinia nivalis Strain SnTB1, a Plant Pathogen Isolated from American Ginseng.</title>
        <authorList>
            <person name="Fan S."/>
        </authorList>
    </citation>
    <scope>NUCLEOTIDE SEQUENCE</scope>
    <source>
        <strain evidence="5">SnTB1</strain>
    </source>
</reference>
<dbReference type="Pfam" id="PF00743">
    <property type="entry name" value="FMO-like"/>
    <property type="match status" value="1"/>
</dbReference>
<dbReference type="PRINTS" id="PR00419">
    <property type="entry name" value="ADXRDTASE"/>
</dbReference>
<dbReference type="Proteomes" id="UP001152300">
    <property type="component" value="Unassembled WGS sequence"/>
</dbReference>
<evidence type="ECO:0000313" key="6">
    <source>
        <dbReference type="Proteomes" id="UP001152300"/>
    </source>
</evidence>
<proteinExistence type="inferred from homology"/>
<dbReference type="InterPro" id="IPR036188">
    <property type="entry name" value="FAD/NAD-bd_sf"/>
</dbReference>
<accession>A0A9X0ADF2</accession>
<evidence type="ECO:0000256" key="2">
    <source>
        <dbReference type="ARBA" id="ARBA00022630"/>
    </source>
</evidence>
<keyword evidence="4" id="KW-0560">Oxidoreductase</keyword>
<organism evidence="5 6">
    <name type="scientific">Sclerotinia nivalis</name>
    <dbReference type="NCBI Taxonomy" id="352851"/>
    <lineage>
        <taxon>Eukaryota</taxon>
        <taxon>Fungi</taxon>
        <taxon>Dikarya</taxon>
        <taxon>Ascomycota</taxon>
        <taxon>Pezizomycotina</taxon>
        <taxon>Leotiomycetes</taxon>
        <taxon>Helotiales</taxon>
        <taxon>Sclerotiniaceae</taxon>
        <taxon>Sclerotinia</taxon>
    </lineage>
</organism>
<evidence type="ECO:0000313" key="5">
    <source>
        <dbReference type="EMBL" id="KAJ8060158.1"/>
    </source>
</evidence>
<comment type="caution">
    <text evidence="5">The sequence shown here is derived from an EMBL/GenBank/DDBJ whole genome shotgun (WGS) entry which is preliminary data.</text>
</comment>
<dbReference type="Gene3D" id="3.50.50.60">
    <property type="entry name" value="FAD/NAD(P)-binding domain"/>
    <property type="match status" value="1"/>
</dbReference>
<sequence>MKSVAIIGAGPAGLVAAKTLIHSYPGSFNVKIFEQSTHVGGLWAVESNPQSMINPEMSTNLSQFTVCFSDLAWDSLKLQTPPNPHPKAWQVNRYLVEYAKRYIPVDTMVLGVRVVGVEESKAIDQNGSQQWKITTAGVANGLEKVEIFDYLVVASRFFSGPRSPPFSCSDINLRSDKCKKAPIMMHSSQYRHLSDLFPGD</sequence>
<dbReference type="SUPFAM" id="SSF51905">
    <property type="entry name" value="FAD/NAD(P)-binding domain"/>
    <property type="match status" value="1"/>
</dbReference>
<dbReference type="EMBL" id="JAPEIS010000013">
    <property type="protein sequence ID" value="KAJ8060158.1"/>
    <property type="molecule type" value="Genomic_DNA"/>
</dbReference>
<dbReference type="GO" id="GO:0004499">
    <property type="term" value="F:N,N-dimethylaniline monooxygenase activity"/>
    <property type="evidence" value="ECO:0007669"/>
    <property type="project" value="InterPro"/>
</dbReference>